<protein>
    <submittedName>
        <fullName evidence="3">Uncharacterized protein</fullName>
    </submittedName>
</protein>
<dbReference type="AlphaFoldDB" id="A0A368QTB9"/>
<dbReference type="PROSITE" id="PS51257">
    <property type="entry name" value="PROKAR_LIPOPROTEIN"/>
    <property type="match status" value="1"/>
</dbReference>
<feature type="region of interest" description="Disordered" evidence="2">
    <location>
        <begin position="61"/>
        <end position="81"/>
    </location>
</feature>
<comment type="similarity">
    <text evidence="1">Belongs to the caleosin family.</text>
</comment>
<accession>A0A368QTB9</accession>
<name>A0A368QTB9_SETIT</name>
<evidence type="ECO:0000256" key="2">
    <source>
        <dbReference type="SAM" id="MobiDB-lite"/>
    </source>
</evidence>
<evidence type="ECO:0000256" key="1">
    <source>
        <dbReference type="ARBA" id="ARBA00006765"/>
    </source>
</evidence>
<reference evidence="3" key="2">
    <citation type="submission" date="2015-07" db="EMBL/GenBank/DDBJ databases">
        <authorList>
            <person name="Noorani M."/>
        </authorList>
    </citation>
    <scope>NUCLEOTIDE SEQUENCE</scope>
    <source>
        <strain evidence="3">Yugu1</strain>
    </source>
</reference>
<organism evidence="3">
    <name type="scientific">Setaria italica</name>
    <name type="common">Foxtail millet</name>
    <name type="synonym">Panicum italicum</name>
    <dbReference type="NCBI Taxonomy" id="4555"/>
    <lineage>
        <taxon>Eukaryota</taxon>
        <taxon>Viridiplantae</taxon>
        <taxon>Streptophyta</taxon>
        <taxon>Embryophyta</taxon>
        <taxon>Tracheophyta</taxon>
        <taxon>Spermatophyta</taxon>
        <taxon>Magnoliopsida</taxon>
        <taxon>Liliopsida</taxon>
        <taxon>Poales</taxon>
        <taxon>Poaceae</taxon>
        <taxon>PACMAD clade</taxon>
        <taxon>Panicoideae</taxon>
        <taxon>Panicodae</taxon>
        <taxon>Paniceae</taxon>
        <taxon>Cenchrinae</taxon>
        <taxon>Setaria</taxon>
    </lineage>
</organism>
<dbReference type="InterPro" id="IPR007736">
    <property type="entry name" value="Caleosin-related"/>
</dbReference>
<evidence type="ECO:0000313" key="3">
    <source>
        <dbReference type="EMBL" id="RCV21113.1"/>
    </source>
</evidence>
<gene>
    <name evidence="3" type="ORF">SETIT_4G111600v2</name>
</gene>
<reference evidence="3" key="1">
    <citation type="journal article" date="2012" name="Nat. Biotechnol.">
        <title>Reference genome sequence of the model plant Setaria.</title>
        <authorList>
            <person name="Bennetzen J.L."/>
            <person name="Schmutz J."/>
            <person name="Wang H."/>
            <person name="Percifield R."/>
            <person name="Hawkins J."/>
            <person name="Pontaroli A.C."/>
            <person name="Estep M."/>
            <person name="Feng L."/>
            <person name="Vaughn J.N."/>
            <person name="Grimwood J."/>
            <person name="Jenkins J."/>
            <person name="Barry K."/>
            <person name="Lindquist E."/>
            <person name="Hellsten U."/>
            <person name="Deshpande S."/>
            <person name="Wang X."/>
            <person name="Wu X."/>
            <person name="Mitros T."/>
            <person name="Triplett J."/>
            <person name="Yang X."/>
            <person name="Ye C.Y."/>
            <person name="Mauro-Herrera M."/>
            <person name="Wang L."/>
            <person name="Li P."/>
            <person name="Sharma M."/>
            <person name="Sharma R."/>
            <person name="Ronald P.C."/>
            <person name="Panaud O."/>
            <person name="Kellogg E.A."/>
            <person name="Brutnell T.P."/>
            <person name="Doust A.N."/>
            <person name="Tuskan G.A."/>
            <person name="Rokhsar D."/>
            <person name="Devos K.M."/>
        </authorList>
    </citation>
    <scope>NUCLEOTIDE SEQUENCE [LARGE SCALE GENOMIC DNA]</scope>
    <source>
        <strain evidence="3">Yugu1</strain>
    </source>
</reference>
<dbReference type="OrthoDB" id="640742at2759"/>
<dbReference type="EMBL" id="CM003531">
    <property type="protein sequence ID" value="RCV21113.1"/>
    <property type="molecule type" value="Genomic_DNA"/>
</dbReference>
<sequence>MQIKLERGRCERPPPPSVRTHITTLSSLSCSLSKACCGATAGGGDGFAAISLLHPPLPTATPAAAGPGAQEPLNSRVDGSSNNNSRSFCVEIGSVSNRRSSAAGDDLRTYSLGSFDYRVDEEVQAVVSHITCPAVSAAAAKSATPVEALAEAAGSSGWRADAAWRRRGPADAAGWRRRGGCGGDRRRHWRFVPKKFEKIFQMFSRSEEDTLSWLEVEKMLIVNRDLLKPWTWFYRSQVYKSNHGKVQIMIFKHPSHGILNNQVMVFKHPSYGIFVIKSWYLRLFYMVFKHPNDKENPVTVFLVCKLWRLKEKWHYRMFRWPI</sequence>
<dbReference type="Pfam" id="PF05042">
    <property type="entry name" value="Caleosin"/>
    <property type="match status" value="1"/>
</dbReference>
<proteinExistence type="inferred from homology"/>